<dbReference type="InterPro" id="IPR027417">
    <property type="entry name" value="P-loop_NTPase"/>
</dbReference>
<feature type="domain" description="ABC transporter" evidence="3">
    <location>
        <begin position="4"/>
        <end position="259"/>
    </location>
</feature>
<name>A0ABP7FX40_9MICO</name>
<dbReference type="PROSITE" id="PS50893">
    <property type="entry name" value="ABC_TRANSPORTER_2"/>
    <property type="match status" value="1"/>
</dbReference>
<dbReference type="PROSITE" id="PS00211">
    <property type="entry name" value="ABC_TRANSPORTER_1"/>
    <property type="match status" value="1"/>
</dbReference>
<evidence type="ECO:0000256" key="2">
    <source>
        <dbReference type="ARBA" id="ARBA00022840"/>
    </source>
</evidence>
<dbReference type="InterPro" id="IPR003593">
    <property type="entry name" value="AAA+_ATPase"/>
</dbReference>
<dbReference type="SMART" id="SM00382">
    <property type="entry name" value="AAA"/>
    <property type="match status" value="1"/>
</dbReference>
<dbReference type="PANTHER" id="PTHR42794:SF2">
    <property type="entry name" value="ABC TRANSPORTER ATP-BINDING PROTEIN"/>
    <property type="match status" value="1"/>
</dbReference>
<keyword evidence="5" id="KW-1185">Reference proteome</keyword>
<proteinExistence type="predicted"/>
<comment type="caution">
    <text evidence="4">The sequence shown here is derived from an EMBL/GenBank/DDBJ whole genome shotgun (WGS) entry which is preliminary data.</text>
</comment>
<dbReference type="CDD" id="cd03214">
    <property type="entry name" value="ABC_Iron-Siderophores_B12_Hemin"/>
    <property type="match status" value="1"/>
</dbReference>
<dbReference type="InterPro" id="IPR017871">
    <property type="entry name" value="ABC_transporter-like_CS"/>
</dbReference>
<dbReference type="SUPFAM" id="SSF52540">
    <property type="entry name" value="P-loop containing nucleoside triphosphate hydrolases"/>
    <property type="match status" value="1"/>
</dbReference>
<evidence type="ECO:0000259" key="3">
    <source>
        <dbReference type="PROSITE" id="PS50893"/>
    </source>
</evidence>
<evidence type="ECO:0000313" key="5">
    <source>
        <dbReference type="Proteomes" id="UP001501004"/>
    </source>
</evidence>
<protein>
    <submittedName>
        <fullName evidence="4">ABC transporter ATP-binding protein</fullName>
    </submittedName>
</protein>
<dbReference type="EMBL" id="BAABAE010000005">
    <property type="protein sequence ID" value="GAA3750619.1"/>
    <property type="molecule type" value="Genomic_DNA"/>
</dbReference>
<dbReference type="PANTHER" id="PTHR42794">
    <property type="entry name" value="HEMIN IMPORT ATP-BINDING PROTEIN HMUV"/>
    <property type="match status" value="1"/>
</dbReference>
<dbReference type="Pfam" id="PF00005">
    <property type="entry name" value="ABC_tran"/>
    <property type="match status" value="1"/>
</dbReference>
<dbReference type="GO" id="GO:0005524">
    <property type="term" value="F:ATP binding"/>
    <property type="evidence" value="ECO:0007669"/>
    <property type="project" value="UniProtKB-KW"/>
</dbReference>
<evidence type="ECO:0000256" key="1">
    <source>
        <dbReference type="ARBA" id="ARBA00022741"/>
    </source>
</evidence>
<accession>A0ABP7FX40</accession>
<organism evidence="4 5">
    <name type="scientific">Leifsonella bigeumensis</name>
    <dbReference type="NCBI Taxonomy" id="433643"/>
    <lineage>
        <taxon>Bacteria</taxon>
        <taxon>Bacillati</taxon>
        <taxon>Actinomycetota</taxon>
        <taxon>Actinomycetes</taxon>
        <taxon>Micrococcales</taxon>
        <taxon>Microbacteriaceae</taxon>
        <taxon>Leifsonella</taxon>
    </lineage>
</organism>
<dbReference type="Gene3D" id="3.40.50.300">
    <property type="entry name" value="P-loop containing nucleotide triphosphate hydrolases"/>
    <property type="match status" value="1"/>
</dbReference>
<dbReference type="Proteomes" id="UP001501004">
    <property type="component" value="Unassembled WGS sequence"/>
</dbReference>
<keyword evidence="2 4" id="KW-0067">ATP-binding</keyword>
<keyword evidence="1" id="KW-0547">Nucleotide-binding</keyword>
<reference evidence="5" key="1">
    <citation type="journal article" date="2019" name="Int. J. Syst. Evol. Microbiol.">
        <title>The Global Catalogue of Microorganisms (GCM) 10K type strain sequencing project: providing services to taxonomists for standard genome sequencing and annotation.</title>
        <authorList>
            <consortium name="The Broad Institute Genomics Platform"/>
            <consortium name="The Broad Institute Genome Sequencing Center for Infectious Disease"/>
            <person name="Wu L."/>
            <person name="Ma J."/>
        </authorList>
    </citation>
    <scope>NUCLEOTIDE SEQUENCE [LARGE SCALE GENOMIC DNA]</scope>
    <source>
        <strain evidence="5">JCM 16949</strain>
    </source>
</reference>
<dbReference type="RefSeq" id="WP_344757669.1">
    <property type="nucleotide sequence ID" value="NZ_BAABAE010000005.1"/>
</dbReference>
<sequence>MNGLEVRGISVRIDGTLIIDGVDCTAPAGTVTALIGPNGAGKSTLLHALAGVLPLDVGADGPVGAGGPGDEGRPPGPAGIRFAGGDLLALPRRARARTLALVEQDAGTELSLTVAEVVALGRIPHQGYFADETDHDRELARAALESVGMTDFADRDVTELSGGERQRVLLARALAQEPRLLLLDEPTNHLDIAAQLTTLRLLAGLAADGVTVVAALHDLTLAAGYSDNVIVLSHGRVVASGPTAETLTPALIGEVYGVEADILRNPRTGRPIVALSPRG</sequence>
<gene>
    <name evidence="4" type="ORF">GCM10022239_27310</name>
</gene>
<evidence type="ECO:0000313" key="4">
    <source>
        <dbReference type="EMBL" id="GAA3750619.1"/>
    </source>
</evidence>
<dbReference type="InterPro" id="IPR003439">
    <property type="entry name" value="ABC_transporter-like_ATP-bd"/>
</dbReference>